<dbReference type="Pfam" id="PF26449">
    <property type="entry name" value="DUF8128"/>
    <property type="match status" value="1"/>
</dbReference>
<dbReference type="GeneID" id="68616451"/>
<sequence>MSRLSRSAEYSAAQLGIESNNQASDELIRVRPFKDDGGIDTAIEWFESVHPSHSDLSGKRSVPRAAEIVYDGEQISFRYLPCSDDFHWFLTRLRHKYPDSDVRREEADLIHIDEGDYVAGGEWTLRKHRWWPIRRRDLEGFREDDPYETVLGDIVDDAVKAGGATGRESVRSVIQVMFRPTTRNWQTGRLLTTNLTELYYHLNGVYTIHNLAETKREKETADATEIGNVLDRRAKEKAFDVMIRHLSVGDDKKAVKHHAEAVGASFASYYNSKTEQAFIVEPSSSPNTLAETMARREWSGEKMLLTSLEIAPIVHLPPADISIAQLDRRQTKRGEEVPVGSHEHSGYITGEKDV</sequence>
<dbReference type="AlphaFoldDB" id="A0AAV3UPB5"/>
<feature type="region of interest" description="Disordered" evidence="1">
    <location>
        <begin position="332"/>
        <end position="354"/>
    </location>
</feature>
<feature type="domain" description="DUF8128" evidence="2">
    <location>
        <begin position="17"/>
        <end position="325"/>
    </location>
</feature>
<gene>
    <name evidence="3" type="ORF">GCM10025751_48150</name>
</gene>
<accession>A0AAV3UPB5</accession>
<evidence type="ECO:0000313" key="3">
    <source>
        <dbReference type="EMBL" id="GAA5061735.1"/>
    </source>
</evidence>
<comment type="caution">
    <text evidence="3">The sequence shown here is derived from an EMBL/GenBank/DDBJ whole genome shotgun (WGS) entry which is preliminary data.</text>
</comment>
<evidence type="ECO:0000259" key="2">
    <source>
        <dbReference type="Pfam" id="PF26449"/>
    </source>
</evidence>
<organism evidence="3 4">
    <name type="scientific">Haladaptatus pallidirubidus</name>
    <dbReference type="NCBI Taxonomy" id="1008152"/>
    <lineage>
        <taxon>Archaea</taxon>
        <taxon>Methanobacteriati</taxon>
        <taxon>Methanobacteriota</taxon>
        <taxon>Stenosarchaea group</taxon>
        <taxon>Halobacteria</taxon>
        <taxon>Halobacteriales</taxon>
        <taxon>Haladaptataceae</taxon>
        <taxon>Haladaptatus</taxon>
    </lineage>
</organism>
<reference evidence="3 4" key="1">
    <citation type="journal article" date="2019" name="Int. J. Syst. Evol. Microbiol.">
        <title>The Global Catalogue of Microorganisms (GCM) 10K type strain sequencing project: providing services to taxonomists for standard genome sequencing and annotation.</title>
        <authorList>
            <consortium name="The Broad Institute Genomics Platform"/>
            <consortium name="The Broad Institute Genome Sequencing Center for Infectious Disease"/>
            <person name="Wu L."/>
            <person name="Ma J."/>
        </authorList>
    </citation>
    <scope>NUCLEOTIDE SEQUENCE [LARGE SCALE GENOMIC DNA]</scope>
    <source>
        <strain evidence="3 4">JCM 17504</strain>
    </source>
</reference>
<dbReference type="InterPro" id="IPR058441">
    <property type="entry name" value="DUF8128"/>
</dbReference>
<evidence type="ECO:0000313" key="4">
    <source>
        <dbReference type="Proteomes" id="UP001501729"/>
    </source>
</evidence>
<protein>
    <recommendedName>
        <fullName evidence="2">DUF8128 domain-containing protein</fullName>
    </recommendedName>
</protein>
<keyword evidence="4" id="KW-1185">Reference proteome</keyword>
<dbReference type="EMBL" id="BAABKX010000022">
    <property type="protein sequence ID" value="GAA5061735.1"/>
    <property type="molecule type" value="Genomic_DNA"/>
</dbReference>
<dbReference type="RefSeq" id="WP_227778088.1">
    <property type="nucleotide sequence ID" value="NZ_BAABKX010000022.1"/>
</dbReference>
<proteinExistence type="predicted"/>
<dbReference type="Proteomes" id="UP001501729">
    <property type="component" value="Unassembled WGS sequence"/>
</dbReference>
<name>A0AAV3UPB5_9EURY</name>
<evidence type="ECO:0000256" key="1">
    <source>
        <dbReference type="SAM" id="MobiDB-lite"/>
    </source>
</evidence>